<dbReference type="OrthoDB" id="2507703at2759"/>
<reference evidence="3" key="1">
    <citation type="submission" date="2009-11" db="EMBL/GenBank/DDBJ databases">
        <authorList>
            <consortium name="The Broad Institute Genome Sequencing Platform"/>
            <person name="Ward D."/>
            <person name="Feldgarden M."/>
            <person name="Earl A."/>
            <person name="Young S.K."/>
            <person name="Zeng Q."/>
            <person name="Koehrsen M."/>
            <person name="Alvarado L."/>
            <person name="Berlin A."/>
            <person name="Bochicchio J."/>
            <person name="Borenstein D."/>
            <person name="Chapman S.B."/>
            <person name="Chen Z."/>
            <person name="Engels R."/>
            <person name="Freedman E."/>
            <person name="Gellesch M."/>
            <person name="Goldberg J."/>
            <person name="Griggs A."/>
            <person name="Gujja S."/>
            <person name="Heilman E."/>
            <person name="Heiman D."/>
            <person name="Hepburn T."/>
            <person name="Howarth C."/>
            <person name="Jen D."/>
            <person name="Larson L."/>
            <person name="Lewis B."/>
            <person name="Mehta T."/>
            <person name="Park D."/>
            <person name="Pearson M."/>
            <person name="Roberts A."/>
            <person name="Saif S."/>
            <person name="Shea T."/>
            <person name="Shenoy N."/>
            <person name="Sisk P."/>
            <person name="Stolte C."/>
            <person name="Sykes S."/>
            <person name="Thomson T."/>
            <person name="Walk T."/>
            <person name="White J."/>
            <person name="Yandava C."/>
            <person name="Izard J."/>
            <person name="Baranova O.V."/>
            <person name="Blanton J.M."/>
            <person name="Tanner A.C."/>
            <person name="Dewhirst F.E."/>
            <person name="Haas B."/>
            <person name="Nusbaum C."/>
            <person name="Birren B."/>
        </authorList>
    </citation>
    <scope>NUCLEOTIDE SEQUENCE [LARGE SCALE GENOMIC DNA]</scope>
    <source>
        <strain evidence="3">1-1 BBBD Race 1</strain>
    </source>
</reference>
<name>A0A180GJD5_PUCT1</name>
<protein>
    <submittedName>
        <fullName evidence="3 4">Uncharacterized protein</fullName>
    </submittedName>
</protein>
<feature type="compositionally biased region" description="Low complexity" evidence="2">
    <location>
        <begin position="423"/>
        <end position="442"/>
    </location>
</feature>
<feature type="region of interest" description="Disordered" evidence="2">
    <location>
        <begin position="354"/>
        <end position="450"/>
    </location>
</feature>
<reference evidence="4 5" key="3">
    <citation type="journal article" date="2017" name="G3 (Bethesda)">
        <title>Comparative analysis highlights variable genome content of wheat rusts and divergence of the mating loci.</title>
        <authorList>
            <person name="Cuomo C.A."/>
            <person name="Bakkeren G."/>
            <person name="Khalil H.B."/>
            <person name="Panwar V."/>
            <person name="Joly D."/>
            <person name="Linning R."/>
            <person name="Sakthikumar S."/>
            <person name="Song X."/>
            <person name="Adiconis X."/>
            <person name="Fan L."/>
            <person name="Goldberg J.M."/>
            <person name="Levin J.Z."/>
            <person name="Young S."/>
            <person name="Zeng Q."/>
            <person name="Anikster Y."/>
            <person name="Bruce M."/>
            <person name="Wang M."/>
            <person name="Yin C."/>
            <person name="McCallum B."/>
            <person name="Szabo L.J."/>
            <person name="Hulbert S."/>
            <person name="Chen X."/>
            <person name="Fellers J.P."/>
        </authorList>
    </citation>
    <scope>NUCLEOTIDE SEQUENCE</scope>
    <source>
        <strain evidence="4">isolate 1-1 / race 1 (BBBD)</strain>
        <strain evidence="5">Isolate 1-1 / race 1 (BBBD)</strain>
    </source>
</reference>
<feature type="region of interest" description="Disordered" evidence="2">
    <location>
        <begin position="1"/>
        <end position="144"/>
    </location>
</feature>
<feature type="compositionally biased region" description="Basic and acidic residues" evidence="2">
    <location>
        <begin position="19"/>
        <end position="29"/>
    </location>
</feature>
<feature type="compositionally biased region" description="Basic and acidic residues" evidence="2">
    <location>
        <begin position="380"/>
        <end position="390"/>
    </location>
</feature>
<sequence length="572" mass="62044">MASPDGSPSPAPSPSASNIDRERKSFQGEHHRHRFMHNPHLRPPNNAHYSPHYGSPTSQQQPSPSSKRKPPPPLEQQPNINNKRTNTPSPTHNNTRKRTNTPSPTPSPRSGTAIVRKIGSALTAPFRHSASRRGSDASEIGPSDIHDLRQLVTPEHLPWMPSPGSGGADENQDGALTEAQQIIRQTRTPRDERGSPERVLRVVNGSASLSTRASTSRQSALDQLCNTTQPLKISSRHSFQSALTTTTATTTTTKAGCSKCLALEHQLAVESDRARNLELALDAQTQKLDQLRTWATAKVSHLDTTLRQQEQLLQQVEQQMAQKRGPDIKSDYLIALQKDFVDLNARLALLESKHAPQDDADTNNTPEDDLRQSEYISTLRDQRPARDKTRAYSTPPLATTTPGAHARAPWKPASPATMASKLRPPSTSTPASPSARSTPTTPVSGASPRPRYTSALAAKAPSPLGFAGHSHLRRTPDLYSRAYPGIPDSPGSPSKLPSSRFSPAPQSPPTHHLPPRHNYARPTLASAARRSPASVASPPVPLRSSRPSPVATAPFRKSVAVGALIKMFDQPK</sequence>
<evidence type="ECO:0000313" key="5">
    <source>
        <dbReference type="Proteomes" id="UP000005240"/>
    </source>
</evidence>
<evidence type="ECO:0000256" key="2">
    <source>
        <dbReference type="SAM" id="MobiDB-lite"/>
    </source>
</evidence>
<gene>
    <name evidence="3" type="ORF">PTTG_12687</name>
</gene>
<keyword evidence="1" id="KW-0175">Coiled coil</keyword>
<feature type="compositionally biased region" description="Low complexity" evidence="2">
    <location>
        <begin position="55"/>
        <end position="65"/>
    </location>
</feature>
<dbReference type="Proteomes" id="UP000005240">
    <property type="component" value="Unassembled WGS sequence"/>
</dbReference>
<feature type="compositionally biased region" description="Basic residues" evidence="2">
    <location>
        <begin position="30"/>
        <end position="40"/>
    </location>
</feature>
<accession>A0A180GJD5</accession>
<evidence type="ECO:0000256" key="1">
    <source>
        <dbReference type="SAM" id="Coils"/>
    </source>
</evidence>
<dbReference type="AlphaFoldDB" id="A0A180GJD5"/>
<feature type="compositionally biased region" description="Polar residues" evidence="2">
    <location>
        <begin position="491"/>
        <end position="501"/>
    </location>
</feature>
<feature type="coiled-coil region" evidence="1">
    <location>
        <begin position="299"/>
        <end position="353"/>
    </location>
</feature>
<evidence type="ECO:0000313" key="4">
    <source>
        <dbReference type="EnsemblFungi" id="PTTG_12687-t43_1-p1"/>
    </source>
</evidence>
<feature type="region of interest" description="Disordered" evidence="2">
    <location>
        <begin position="478"/>
        <end position="556"/>
    </location>
</feature>
<keyword evidence="5" id="KW-1185">Reference proteome</keyword>
<dbReference type="EnsemblFungi" id="PTTG_12687-t43_1">
    <property type="protein sequence ID" value="PTTG_12687-t43_1-p1"/>
    <property type="gene ID" value="PTTG_12687"/>
</dbReference>
<feature type="compositionally biased region" description="Polar residues" evidence="2">
    <location>
        <begin position="76"/>
        <end position="92"/>
    </location>
</feature>
<evidence type="ECO:0000313" key="3">
    <source>
        <dbReference type="EMBL" id="OAV92063.1"/>
    </source>
</evidence>
<reference evidence="3" key="2">
    <citation type="submission" date="2016-05" db="EMBL/GenBank/DDBJ databases">
        <title>Comparative analysis highlights variable genome content of wheat rusts and divergence of the mating loci.</title>
        <authorList>
            <person name="Cuomo C.A."/>
            <person name="Bakkeren G."/>
            <person name="Szabo L."/>
            <person name="Khalil H."/>
            <person name="Joly D."/>
            <person name="Goldberg J."/>
            <person name="Young S."/>
            <person name="Zeng Q."/>
            <person name="Fellers J."/>
        </authorList>
    </citation>
    <scope>NUCLEOTIDE SEQUENCE [LARGE SCALE GENOMIC DNA]</scope>
    <source>
        <strain evidence="3">1-1 BBBD Race 1</strain>
    </source>
</reference>
<dbReference type="VEuPathDB" id="FungiDB:PTTG_12687"/>
<dbReference type="EMBL" id="ADAS02000070">
    <property type="protein sequence ID" value="OAV92063.1"/>
    <property type="molecule type" value="Genomic_DNA"/>
</dbReference>
<organism evidence="3">
    <name type="scientific">Puccinia triticina (isolate 1-1 / race 1 (BBBD))</name>
    <name type="common">Brown leaf rust fungus</name>
    <dbReference type="NCBI Taxonomy" id="630390"/>
    <lineage>
        <taxon>Eukaryota</taxon>
        <taxon>Fungi</taxon>
        <taxon>Dikarya</taxon>
        <taxon>Basidiomycota</taxon>
        <taxon>Pucciniomycotina</taxon>
        <taxon>Pucciniomycetes</taxon>
        <taxon>Pucciniales</taxon>
        <taxon>Pucciniaceae</taxon>
        <taxon>Puccinia</taxon>
    </lineage>
</organism>
<reference evidence="4" key="4">
    <citation type="submission" date="2025-05" db="UniProtKB">
        <authorList>
            <consortium name="EnsemblFungi"/>
        </authorList>
    </citation>
    <scope>IDENTIFICATION</scope>
    <source>
        <strain evidence="4">isolate 1-1 / race 1 (BBBD)</strain>
    </source>
</reference>
<feature type="compositionally biased region" description="Low complexity" evidence="2">
    <location>
        <begin position="520"/>
        <end position="551"/>
    </location>
</feature>
<proteinExistence type="predicted"/>